<dbReference type="Proteomes" id="UP000036356">
    <property type="component" value="Unassembled WGS sequence"/>
</dbReference>
<evidence type="ECO:0000313" key="4">
    <source>
        <dbReference type="Proteomes" id="UP000036356"/>
    </source>
</evidence>
<sequence length="399" mass="44628">MNEWERNIKQRLMDSEYHFLSDYDRWLHTAFTQISMGGDEHVIHGFHITGVGQRLSSILAKHSAMSFAMGQADADEDCKRLKVRKLADLPRIIFSAGKDFTPQDAIKVLQNRSIALAGDVESSIVSQVKAVLLGHLTGELTRPQAEQQIADLLQTNMNRASLIVTTETTYAYNHGRLMQYRGNGVDYVQYRAVMDGRTCSICSSRNGLIAPIDEIGADTPPVHGRCRCVLSPVFSSLQPQLMTPEALDWSNVAPLPKGWVSDDVSKASGRVFDAVKPHNANALINYDKVIIDRNKITGYTLNKLHPVGTHKALLIDRLLGYNESNSDDFIRFIRKQLPNFPAKEKSSNTYGTMYEVVMVVPDLKGRPVKLVTAWNVDSGADPRFKYTGVPRYISAYIKK</sequence>
<dbReference type="Pfam" id="PF04233">
    <property type="entry name" value="Phage_Mu_F"/>
    <property type="match status" value="1"/>
</dbReference>
<dbReference type="NCBIfam" id="TIGR01641">
    <property type="entry name" value="phageSPP1_gp7"/>
    <property type="match status" value="1"/>
</dbReference>
<evidence type="ECO:0000259" key="1">
    <source>
        <dbReference type="Pfam" id="PF04233"/>
    </source>
</evidence>
<reference evidence="3 4" key="1">
    <citation type="submission" date="2015-06" db="EMBL/GenBank/DDBJ databases">
        <title>Draft genome of the moderately acidophilic sulfate reducer Candidatus Desulfosporosinus acididurans strain M1.</title>
        <authorList>
            <person name="Poehlein A."/>
            <person name="Petzsch P."/>
            <person name="Johnson B.D."/>
            <person name="Schloemann M."/>
            <person name="Daniel R."/>
            <person name="Muehling M."/>
        </authorList>
    </citation>
    <scope>NUCLEOTIDE SEQUENCE [LARGE SCALE GENOMIC DNA]</scope>
    <source>
        <strain evidence="3 4">M1</strain>
    </source>
</reference>
<dbReference type="InterPro" id="IPR006528">
    <property type="entry name" value="Phage_head_morphogenesis_dom"/>
</dbReference>
<keyword evidence="4" id="KW-1185">Reference proteome</keyword>
<name>A0A0J1FS40_9FIRM</name>
<gene>
    <name evidence="3" type="ORF">DEAC_c17140</name>
</gene>
<dbReference type="InterPro" id="IPR049250">
    <property type="entry name" value="DUF6883"/>
</dbReference>
<evidence type="ECO:0000313" key="3">
    <source>
        <dbReference type="EMBL" id="KLU66315.1"/>
    </source>
</evidence>
<organism evidence="3 4">
    <name type="scientific">Desulfosporosinus acididurans</name>
    <dbReference type="NCBI Taxonomy" id="476652"/>
    <lineage>
        <taxon>Bacteria</taxon>
        <taxon>Bacillati</taxon>
        <taxon>Bacillota</taxon>
        <taxon>Clostridia</taxon>
        <taxon>Eubacteriales</taxon>
        <taxon>Desulfitobacteriaceae</taxon>
        <taxon>Desulfosporosinus</taxon>
    </lineage>
</organism>
<evidence type="ECO:0000259" key="2">
    <source>
        <dbReference type="Pfam" id="PF21814"/>
    </source>
</evidence>
<accession>A0A0J1FS40</accession>
<dbReference type="AlphaFoldDB" id="A0A0J1FS40"/>
<protein>
    <submittedName>
        <fullName evidence="3">Phage Mu protein F like protein</fullName>
    </submittedName>
</protein>
<proteinExistence type="predicted"/>
<dbReference type="EMBL" id="LDZY01000005">
    <property type="protein sequence ID" value="KLU66315.1"/>
    <property type="molecule type" value="Genomic_DNA"/>
</dbReference>
<feature type="domain" description="Phage head morphogenesis" evidence="1">
    <location>
        <begin position="143"/>
        <end position="230"/>
    </location>
</feature>
<comment type="caution">
    <text evidence="3">The sequence shown here is derived from an EMBL/GenBank/DDBJ whole genome shotgun (WGS) entry which is preliminary data.</text>
</comment>
<feature type="domain" description="DUF6883" evidence="2">
    <location>
        <begin position="283"/>
        <end position="398"/>
    </location>
</feature>
<dbReference type="Pfam" id="PF21814">
    <property type="entry name" value="DUF6883"/>
    <property type="match status" value="1"/>
</dbReference>
<dbReference type="PATRIC" id="fig|476652.3.peg.1771"/>
<dbReference type="STRING" id="476652.DEAC_c17140"/>